<evidence type="ECO:0000313" key="2">
    <source>
        <dbReference type="EMBL" id="MQL98201.1"/>
    </source>
</evidence>
<sequence>MATKVSPSVTEHREATCCVPYQKVLRAKPALGHAPTHKLGPRKNTMQHRRCRAPAGRRDLITTGKGAATPTYRDGARHRNSKAYHD</sequence>
<evidence type="ECO:0000256" key="1">
    <source>
        <dbReference type="SAM" id="MobiDB-lite"/>
    </source>
</evidence>
<proteinExistence type="predicted"/>
<dbReference type="EMBL" id="NMUH01002153">
    <property type="protein sequence ID" value="MQL98201.1"/>
    <property type="molecule type" value="Genomic_DNA"/>
</dbReference>
<name>A0A843VMK5_COLES</name>
<feature type="compositionally biased region" description="Basic residues" evidence="1">
    <location>
        <begin position="76"/>
        <end position="86"/>
    </location>
</feature>
<dbReference type="AlphaFoldDB" id="A0A843VMK5"/>
<reference evidence="2" key="1">
    <citation type="submission" date="2017-07" db="EMBL/GenBank/DDBJ databases">
        <title>Taro Niue Genome Assembly and Annotation.</title>
        <authorList>
            <person name="Atibalentja N."/>
            <person name="Keating K."/>
            <person name="Fields C.J."/>
        </authorList>
    </citation>
    <scope>NUCLEOTIDE SEQUENCE</scope>
    <source>
        <strain evidence="2">Niue_2</strain>
        <tissue evidence="2">Leaf</tissue>
    </source>
</reference>
<feature type="region of interest" description="Disordered" evidence="1">
    <location>
        <begin position="29"/>
        <end position="86"/>
    </location>
</feature>
<keyword evidence="3" id="KW-1185">Reference proteome</keyword>
<dbReference type="Proteomes" id="UP000652761">
    <property type="component" value="Unassembled WGS sequence"/>
</dbReference>
<organism evidence="2 3">
    <name type="scientific">Colocasia esculenta</name>
    <name type="common">Wild taro</name>
    <name type="synonym">Arum esculentum</name>
    <dbReference type="NCBI Taxonomy" id="4460"/>
    <lineage>
        <taxon>Eukaryota</taxon>
        <taxon>Viridiplantae</taxon>
        <taxon>Streptophyta</taxon>
        <taxon>Embryophyta</taxon>
        <taxon>Tracheophyta</taxon>
        <taxon>Spermatophyta</taxon>
        <taxon>Magnoliopsida</taxon>
        <taxon>Liliopsida</taxon>
        <taxon>Araceae</taxon>
        <taxon>Aroideae</taxon>
        <taxon>Colocasieae</taxon>
        <taxon>Colocasia</taxon>
    </lineage>
</organism>
<comment type="caution">
    <text evidence="2">The sequence shown here is derived from an EMBL/GenBank/DDBJ whole genome shotgun (WGS) entry which is preliminary data.</text>
</comment>
<accession>A0A843VMK5</accession>
<evidence type="ECO:0000313" key="3">
    <source>
        <dbReference type="Proteomes" id="UP000652761"/>
    </source>
</evidence>
<gene>
    <name evidence="2" type="ORF">Taro_030908</name>
</gene>
<protein>
    <submittedName>
        <fullName evidence="2">Uncharacterized protein</fullName>
    </submittedName>
</protein>
<feature type="compositionally biased region" description="Basic residues" evidence="1">
    <location>
        <begin position="35"/>
        <end position="52"/>
    </location>
</feature>